<organism evidence="6 7">
    <name type="scientific">Debaryomyces hansenii (strain ATCC 36239 / CBS 767 / BCRC 21394 / JCM 1990 / NBRC 0083 / IGC 2968)</name>
    <name type="common">Yeast</name>
    <name type="synonym">Torulaspora hansenii</name>
    <dbReference type="NCBI Taxonomy" id="284592"/>
    <lineage>
        <taxon>Eukaryota</taxon>
        <taxon>Fungi</taxon>
        <taxon>Dikarya</taxon>
        <taxon>Ascomycota</taxon>
        <taxon>Saccharomycotina</taxon>
        <taxon>Pichiomycetes</taxon>
        <taxon>Debaryomycetaceae</taxon>
        <taxon>Debaryomyces</taxon>
    </lineage>
</organism>
<proteinExistence type="inferred from homology"/>
<dbReference type="GO" id="GO:0017118">
    <property type="term" value="F:lipoyltransferase activity"/>
    <property type="evidence" value="ECO:0007669"/>
    <property type="project" value="TreeGrafter"/>
</dbReference>
<reference evidence="6 7" key="1">
    <citation type="journal article" date="2004" name="Nature">
        <title>Genome evolution in yeasts.</title>
        <authorList>
            <consortium name="Genolevures"/>
            <person name="Dujon B."/>
            <person name="Sherman D."/>
            <person name="Fischer G."/>
            <person name="Durrens P."/>
            <person name="Casaregola S."/>
            <person name="Lafontaine I."/>
            <person name="de Montigny J."/>
            <person name="Marck C."/>
            <person name="Neuveglise C."/>
            <person name="Talla E."/>
            <person name="Goffard N."/>
            <person name="Frangeul L."/>
            <person name="Aigle M."/>
            <person name="Anthouard V."/>
            <person name="Babour A."/>
            <person name="Barbe V."/>
            <person name="Barnay S."/>
            <person name="Blanchin S."/>
            <person name="Beckerich J.M."/>
            <person name="Beyne E."/>
            <person name="Bleykasten C."/>
            <person name="Boisrame A."/>
            <person name="Boyer J."/>
            <person name="Cattolico L."/>
            <person name="Confanioleri F."/>
            <person name="de Daruvar A."/>
            <person name="Despons L."/>
            <person name="Fabre E."/>
            <person name="Fairhead C."/>
            <person name="Ferry-Dumazet H."/>
            <person name="Groppi A."/>
            <person name="Hantraye F."/>
            <person name="Hennequin C."/>
            <person name="Jauniaux N."/>
            <person name="Joyet P."/>
            <person name="Kachouri R."/>
            <person name="Kerrest A."/>
            <person name="Koszul R."/>
            <person name="Lemaire M."/>
            <person name="Lesur I."/>
            <person name="Ma L."/>
            <person name="Muller H."/>
            <person name="Nicaud J.M."/>
            <person name="Nikolski M."/>
            <person name="Oztas S."/>
            <person name="Ozier-Kalogeropoulos O."/>
            <person name="Pellenz S."/>
            <person name="Potier S."/>
            <person name="Richard G.F."/>
            <person name="Straub M.L."/>
            <person name="Suleau A."/>
            <person name="Swennene D."/>
            <person name="Tekaia F."/>
            <person name="Wesolowski-Louvel M."/>
            <person name="Westhof E."/>
            <person name="Wirth B."/>
            <person name="Zeniou-Meyer M."/>
            <person name="Zivanovic I."/>
            <person name="Bolotin-Fukuhara M."/>
            <person name="Thierry A."/>
            <person name="Bouchier C."/>
            <person name="Caudron B."/>
            <person name="Scarpelli C."/>
            <person name="Gaillardin C."/>
            <person name="Weissenbach J."/>
            <person name="Wincker P."/>
            <person name="Souciet J.L."/>
        </authorList>
    </citation>
    <scope>NUCLEOTIDE SEQUENCE [LARGE SCALE GENOMIC DNA]</scope>
    <source>
        <strain evidence="7">ATCC 36239 / CBS 767 / BCRC 21394 / JCM 1990 / NBRC 0083 / IGC 2968</strain>
    </source>
</reference>
<evidence type="ECO:0000256" key="2">
    <source>
        <dbReference type="ARBA" id="ARBA00005085"/>
    </source>
</evidence>
<dbReference type="PROSITE" id="PS51733">
    <property type="entry name" value="BPL_LPL_CATALYTIC"/>
    <property type="match status" value="1"/>
</dbReference>
<gene>
    <name evidence="6" type="ordered locus">DEHA2A06182g</name>
</gene>
<dbReference type="Pfam" id="PF21948">
    <property type="entry name" value="LplA-B_cat"/>
    <property type="match status" value="1"/>
</dbReference>
<dbReference type="eggNOG" id="KOG3159">
    <property type="taxonomic scope" value="Eukaryota"/>
</dbReference>
<comment type="similarity">
    <text evidence="3">Belongs to the LplA family.</text>
</comment>
<evidence type="ECO:0000313" key="6">
    <source>
        <dbReference type="EMBL" id="CAR65366.1"/>
    </source>
</evidence>
<dbReference type="CDD" id="cd16443">
    <property type="entry name" value="LplA"/>
    <property type="match status" value="1"/>
</dbReference>
<dbReference type="SUPFAM" id="SSF55681">
    <property type="entry name" value="Class II aaRS and biotin synthetases"/>
    <property type="match status" value="1"/>
</dbReference>
<accession>B5RSR0</accession>
<comment type="pathway">
    <text evidence="2">Protein modification; protein lipoylation via exogenous pathway; protein N(6)-(lipoyl)lysine from lipoate: step 2/2.</text>
</comment>
<dbReference type="KEGG" id="dha:DEHA2A06182g"/>
<dbReference type="Proteomes" id="UP000000599">
    <property type="component" value="Chromosome A"/>
</dbReference>
<dbReference type="InterPro" id="IPR004143">
    <property type="entry name" value="BPL_LPL_catalytic"/>
</dbReference>
<comment type="function">
    <text evidence="1">Catalyzes both the ATP-dependent activation of exogenously supplied lipoate to lipoyl-AMP and the transfer of the activated lipoyl onto the lipoyl domains of lipoate-dependent enzymes.</text>
</comment>
<dbReference type="InParanoid" id="B5RSR0"/>
<dbReference type="FunCoup" id="B5RSR0">
    <property type="interactions" value="272"/>
</dbReference>
<dbReference type="InterPro" id="IPR045864">
    <property type="entry name" value="aa-tRNA-synth_II/BPL/LPL"/>
</dbReference>
<dbReference type="AlphaFoldDB" id="B5RSR0"/>
<dbReference type="GO" id="GO:0009249">
    <property type="term" value="P:protein lipoylation"/>
    <property type="evidence" value="ECO:0007669"/>
    <property type="project" value="InterPro"/>
</dbReference>
<evidence type="ECO:0000256" key="1">
    <source>
        <dbReference type="ARBA" id="ARBA00003253"/>
    </source>
</evidence>
<dbReference type="InterPro" id="IPR004562">
    <property type="entry name" value="LipoylTrfase_LipoateP_Ligase"/>
</dbReference>
<dbReference type="GO" id="GO:0005739">
    <property type="term" value="C:mitochondrion"/>
    <property type="evidence" value="ECO:0007669"/>
    <property type="project" value="TreeGrafter"/>
</dbReference>
<evidence type="ECO:0000256" key="4">
    <source>
        <dbReference type="ARBA" id="ARBA00015925"/>
    </source>
</evidence>
<keyword evidence="7" id="KW-1185">Reference proteome</keyword>
<dbReference type="GeneID" id="8998117"/>
<feature type="domain" description="BPL/LPL catalytic" evidence="5">
    <location>
        <begin position="118"/>
        <end position="309"/>
    </location>
</feature>
<protein>
    <recommendedName>
        <fullName evidence="4">Putative lipoate-protein ligase A</fullName>
    </recommendedName>
</protein>
<dbReference type="UniPathway" id="UPA00537">
    <property type="reaction ID" value="UER00595"/>
</dbReference>
<dbReference type="PANTHER" id="PTHR12561:SF3">
    <property type="entry name" value="LIPOYLTRANSFERASE 1, MITOCHONDRIAL"/>
    <property type="match status" value="1"/>
</dbReference>
<name>B5RSR0_DEBHA</name>
<dbReference type="Gene3D" id="3.30.930.10">
    <property type="entry name" value="Bira Bifunctional Protein, Domain 2"/>
    <property type="match status" value="1"/>
</dbReference>
<dbReference type="RefSeq" id="XP_002769989.1">
    <property type="nucleotide sequence ID" value="XM_002769943.1"/>
</dbReference>
<dbReference type="HOGENOM" id="CLU_022986_2_1_1"/>
<dbReference type="OMA" id="KCAVIGK"/>
<dbReference type="VEuPathDB" id="FungiDB:DEHA2A06182g"/>
<evidence type="ECO:0000259" key="5">
    <source>
        <dbReference type="PROSITE" id="PS51733"/>
    </source>
</evidence>
<evidence type="ECO:0000256" key="3">
    <source>
        <dbReference type="ARBA" id="ARBA00008242"/>
    </source>
</evidence>
<sequence>MIRPSLSHINSLCIRLQTKRYFGNIHVPFQDDLDPANDDDFNLSDFQHYKESKDVIMQKQKLYEDLEQETPEVKIDLQNYTKLREPVIFVSKLKDPYLNLAIEDSIYNDMPIPENDSKENYNRLMFYKNWPCAVIGKNQNPWKEVNLPLLNSLHIPLVRRRSGGGTVVHDLGNVNYSFMTTKPKFDRFKFAEIIRDSVNKYPDLKYKLKVSERGDITTVTQPDGVDYKVSGSAYKLSKGKSYHHGTMLLDSKLDVLGKLLTRDERQLGIVDSMASINSVKSKVINLELKDEKFIELVSDGFSKNYGIVEKENDVQNEKLPSDSEEYDQNELFNLTDFVEAYSDYARVVNIDETTVLNQQIYDLADELKEWKWKYGSTPKFSHELYNEKFGFTVKFHVKKGAIIDTFELSFDEISNRMISTEKIKESFEFLEQIIETQELTYSGSNVSGFITNDMISDWIGQSIDGTI</sequence>
<dbReference type="EMBL" id="CR382133">
    <property type="protein sequence ID" value="CAR65366.1"/>
    <property type="molecule type" value="Genomic_DNA"/>
</dbReference>
<dbReference type="STRING" id="284592.B5RSR0"/>
<dbReference type="OrthoDB" id="201621at2759"/>
<evidence type="ECO:0000313" key="7">
    <source>
        <dbReference type="Proteomes" id="UP000000599"/>
    </source>
</evidence>
<dbReference type="PANTHER" id="PTHR12561">
    <property type="entry name" value="LIPOATE-PROTEIN LIGASE"/>
    <property type="match status" value="1"/>
</dbReference>